<feature type="chain" id="PRO_5017189475" evidence="4">
    <location>
        <begin position="23"/>
        <end position="143"/>
    </location>
</feature>
<organism evidence="5">
    <name type="scientific">Subpsaltria yangi</name>
    <dbReference type="NCBI Taxonomy" id="1195109"/>
    <lineage>
        <taxon>Eukaryota</taxon>
        <taxon>Metazoa</taxon>
        <taxon>Ecdysozoa</taxon>
        <taxon>Arthropoda</taxon>
        <taxon>Hexapoda</taxon>
        <taxon>Insecta</taxon>
        <taxon>Pterygota</taxon>
        <taxon>Neoptera</taxon>
        <taxon>Paraneoptera</taxon>
        <taxon>Hemiptera</taxon>
        <taxon>Auchenorrhyncha</taxon>
        <taxon>Cicadoidea</taxon>
        <taxon>Cicadidae</taxon>
        <taxon>Tibicininae</taxon>
        <taxon>Tibicinini</taxon>
        <taxon>Subpsaltria</taxon>
    </lineage>
</organism>
<evidence type="ECO:0000256" key="3">
    <source>
        <dbReference type="ARBA" id="ARBA00022525"/>
    </source>
</evidence>
<proteinExistence type="evidence at transcript level"/>
<dbReference type="SMART" id="SM00708">
    <property type="entry name" value="PhBP"/>
    <property type="match status" value="1"/>
</dbReference>
<keyword evidence="4" id="KW-0732">Signal</keyword>
<dbReference type="PANTHER" id="PTHR21364:SF2">
    <property type="entry name" value="GENERAL ODORANT-BINDING PROTEIN 19A"/>
    <property type="match status" value="1"/>
</dbReference>
<dbReference type="PANTHER" id="PTHR21364">
    <property type="entry name" value="GENERAL ODORANT-BINDING PROTEIN 19A"/>
    <property type="match status" value="1"/>
</dbReference>
<reference evidence="5" key="1">
    <citation type="journal article" date="2018" name="Comp. Biochem. Physiol. Part D Genomics Proteomics">
        <title>Identification of candidate olfactory genes in cicada Subpsaltria yangi by antennal transcriptome analysis.</title>
        <authorList>
            <person name="Qi M."/>
            <person name="Wei S."/>
            <person name="Wei C."/>
        </authorList>
    </citation>
    <scope>NUCLEOTIDE SEQUENCE</scope>
</reference>
<accession>A0A385IUP3</accession>
<sequence>MVEVKTILFLFVIVLIVDRINCGMNMAQFQQMKGMLKSVCMPRSGVKAEALAKLKDGEFPDDDRKLKCFFSCVLTTGQVMKGGKLNVESLRRQAGLLPAEVKGTTLETVENCKNVEGADSCELSYAFIKCHYAISGRENFLFQ</sequence>
<evidence type="ECO:0000256" key="2">
    <source>
        <dbReference type="ARBA" id="ARBA00008098"/>
    </source>
</evidence>
<dbReference type="Pfam" id="PF01395">
    <property type="entry name" value="PBP_GOBP"/>
    <property type="match status" value="1"/>
</dbReference>
<dbReference type="GO" id="GO:0035275">
    <property type="term" value="F:dibutyl phthalate binding"/>
    <property type="evidence" value="ECO:0007669"/>
    <property type="project" value="TreeGrafter"/>
</dbReference>
<dbReference type="GO" id="GO:0005576">
    <property type="term" value="C:extracellular region"/>
    <property type="evidence" value="ECO:0007669"/>
    <property type="project" value="UniProtKB-SubCell"/>
</dbReference>
<evidence type="ECO:0000256" key="1">
    <source>
        <dbReference type="ARBA" id="ARBA00004613"/>
    </source>
</evidence>
<dbReference type="InterPro" id="IPR006170">
    <property type="entry name" value="PBP/GOBP"/>
</dbReference>
<name>A0A385IUP3_9HEMI</name>
<dbReference type="SUPFAM" id="SSF47565">
    <property type="entry name" value="Insect pheromone/odorant-binding proteins"/>
    <property type="match status" value="1"/>
</dbReference>
<dbReference type="AlphaFoldDB" id="A0A385IUP3"/>
<comment type="subcellular location">
    <subcellularLocation>
        <location evidence="1">Secreted</location>
    </subcellularLocation>
</comment>
<dbReference type="FunFam" id="1.10.238.20:FF:000001">
    <property type="entry name" value="General odorant-binding protein lush"/>
    <property type="match status" value="1"/>
</dbReference>
<feature type="signal peptide" evidence="4">
    <location>
        <begin position="1"/>
        <end position="22"/>
    </location>
</feature>
<dbReference type="GO" id="GO:0007608">
    <property type="term" value="P:sensory perception of smell"/>
    <property type="evidence" value="ECO:0007669"/>
    <property type="project" value="TreeGrafter"/>
</dbReference>
<dbReference type="InterPro" id="IPR036728">
    <property type="entry name" value="PBP_GOBP_sf"/>
</dbReference>
<evidence type="ECO:0000256" key="4">
    <source>
        <dbReference type="SAM" id="SignalP"/>
    </source>
</evidence>
<dbReference type="GO" id="GO:0005549">
    <property type="term" value="F:odorant binding"/>
    <property type="evidence" value="ECO:0007669"/>
    <property type="project" value="InterPro"/>
</dbReference>
<keyword evidence="3" id="KW-0964">Secreted</keyword>
<dbReference type="Gene3D" id="1.10.238.20">
    <property type="entry name" value="Pheromone/general odorant binding protein domain"/>
    <property type="match status" value="1"/>
</dbReference>
<protein>
    <submittedName>
        <fullName evidence="5">Odorant binding protein 2</fullName>
    </submittedName>
</protein>
<evidence type="ECO:0000313" key="5">
    <source>
        <dbReference type="EMBL" id="AXY87861.1"/>
    </source>
</evidence>
<dbReference type="EMBL" id="MH230202">
    <property type="protein sequence ID" value="AXY87861.1"/>
    <property type="molecule type" value="mRNA"/>
</dbReference>
<dbReference type="GO" id="GO:0042048">
    <property type="term" value="P:olfactory behavior"/>
    <property type="evidence" value="ECO:0007669"/>
    <property type="project" value="TreeGrafter"/>
</dbReference>
<dbReference type="CDD" id="cd23992">
    <property type="entry name" value="PBP_GOBP"/>
    <property type="match status" value="1"/>
</dbReference>
<comment type="similarity">
    <text evidence="2">Belongs to the PBP/GOBP family.</text>
</comment>